<dbReference type="HAMAP" id="MF_00922">
    <property type="entry name" value="OM_assembly_BamD"/>
    <property type="match status" value="1"/>
</dbReference>
<gene>
    <name evidence="6" type="primary">bamD</name>
</gene>
<dbReference type="NCBIfam" id="TIGR03302">
    <property type="entry name" value="OM_YfiO"/>
    <property type="match status" value="1"/>
</dbReference>
<dbReference type="GO" id="GO:1990063">
    <property type="term" value="C:Bam protein complex"/>
    <property type="evidence" value="ECO:0007669"/>
    <property type="project" value="TreeGrafter"/>
</dbReference>
<dbReference type="PANTHER" id="PTHR37423:SF1">
    <property type="entry name" value="OUTER MEMBRANE PROTEIN ASSEMBLY FACTOR BAMD"/>
    <property type="match status" value="1"/>
</dbReference>
<dbReference type="CDD" id="cd15830">
    <property type="entry name" value="BamD"/>
    <property type="match status" value="1"/>
</dbReference>
<comment type="function">
    <text evidence="6">Part of the outer membrane protein assembly complex, which is involved in assembly and insertion of beta-barrel proteins into the outer membrane.</text>
</comment>
<comment type="subunit">
    <text evidence="6">Part of the Bam complex.</text>
</comment>
<organism evidence="9">
    <name type="scientific">uncultured gamma proteobacterium EB000_65A11</name>
    <dbReference type="NCBI Taxonomy" id="710972"/>
    <lineage>
        <taxon>Bacteria</taxon>
        <taxon>Pseudomonadati</taxon>
        <taxon>Pseudomonadota</taxon>
        <taxon>Gammaproteobacteria</taxon>
        <taxon>environmental samples</taxon>
    </lineage>
</organism>
<dbReference type="PROSITE" id="PS51257">
    <property type="entry name" value="PROKAR_LIPOPROTEIN"/>
    <property type="match status" value="1"/>
</dbReference>
<evidence type="ECO:0000256" key="7">
    <source>
        <dbReference type="SAM" id="SignalP"/>
    </source>
</evidence>
<evidence type="ECO:0000256" key="5">
    <source>
        <dbReference type="ARBA" id="ARBA00023288"/>
    </source>
</evidence>
<keyword evidence="5 6" id="KW-0449">Lipoprotein</keyword>
<comment type="subcellular location">
    <subcellularLocation>
        <location evidence="6">Cell outer membrane</location>
        <topology evidence="6">Lipid-anchor</topology>
    </subcellularLocation>
</comment>
<name>E0Y022_9GAMM</name>
<sequence length="285" mass="32286">MRSTTVTNSIAMLSLLSLIFLAGCSSDKAEEGEEDIDATELEYYKMSQSALRSGNYQTAVERLQFLEARFPFGRYAEQAQLEIIYAYYKSAQSESARAAADRFIRLHPQHPNVDYAYYLRGMASFDEDTNFLEKFIPMNAATRDPGAARDSFNDFSQLIKRFPNSQYAPDAQYRMIYLRNLLAEYEINVARYYIYRGAYIAAANRGRHVFENFQETPSVPDGLAIMVEAYTLLNMETLASEALMVLSENFPDHQSLGRAGKLDASKSVKSSEKSWLNIISFGLLG</sequence>
<dbReference type="InterPro" id="IPR039565">
    <property type="entry name" value="BamD-like"/>
</dbReference>
<dbReference type="Pfam" id="PF13525">
    <property type="entry name" value="YfiO"/>
    <property type="match status" value="1"/>
</dbReference>
<evidence type="ECO:0000256" key="2">
    <source>
        <dbReference type="ARBA" id="ARBA00023136"/>
    </source>
</evidence>
<keyword evidence="4 6" id="KW-0998">Cell outer membrane</keyword>
<keyword evidence="3 6" id="KW-0564">Palmitate</keyword>
<feature type="chain" id="PRO_5009010421" description="Outer membrane protein assembly factor BamD" evidence="7">
    <location>
        <begin position="23"/>
        <end position="285"/>
    </location>
</feature>
<dbReference type="GO" id="GO:0051205">
    <property type="term" value="P:protein insertion into membrane"/>
    <property type="evidence" value="ECO:0007669"/>
    <property type="project" value="UniProtKB-UniRule"/>
</dbReference>
<protein>
    <recommendedName>
        <fullName evidence="6">Outer membrane protein assembly factor BamD</fullName>
    </recommendedName>
</protein>
<evidence type="ECO:0000256" key="6">
    <source>
        <dbReference type="HAMAP-Rule" id="MF_00922"/>
    </source>
</evidence>
<feature type="domain" description="Outer membrane lipoprotein BamD-like" evidence="8">
    <location>
        <begin position="38"/>
        <end position="241"/>
    </location>
</feature>
<dbReference type="FunFam" id="1.25.40.10:FF:000419">
    <property type="entry name" value="Outer membrane protein assembly factor BamD"/>
    <property type="match status" value="1"/>
</dbReference>
<accession>E0Y022</accession>
<dbReference type="Gene3D" id="1.25.40.10">
    <property type="entry name" value="Tetratricopeptide repeat domain"/>
    <property type="match status" value="1"/>
</dbReference>
<evidence type="ECO:0000256" key="1">
    <source>
        <dbReference type="ARBA" id="ARBA00022729"/>
    </source>
</evidence>
<dbReference type="EMBL" id="GU474936">
    <property type="protein sequence ID" value="ADI20013.1"/>
    <property type="molecule type" value="Genomic_DNA"/>
</dbReference>
<dbReference type="PANTHER" id="PTHR37423">
    <property type="entry name" value="SOLUBLE LYTIC MUREIN TRANSGLYCOSYLASE-RELATED"/>
    <property type="match status" value="1"/>
</dbReference>
<dbReference type="InterPro" id="IPR011990">
    <property type="entry name" value="TPR-like_helical_dom_sf"/>
</dbReference>
<dbReference type="GO" id="GO:0043165">
    <property type="term" value="P:Gram-negative-bacterium-type cell outer membrane assembly"/>
    <property type="evidence" value="ECO:0007669"/>
    <property type="project" value="UniProtKB-UniRule"/>
</dbReference>
<evidence type="ECO:0000259" key="8">
    <source>
        <dbReference type="Pfam" id="PF13525"/>
    </source>
</evidence>
<evidence type="ECO:0000313" key="9">
    <source>
        <dbReference type="EMBL" id="ADI20013.1"/>
    </source>
</evidence>
<reference evidence="9" key="1">
    <citation type="journal article" date="2011" name="Environ. Microbiol.">
        <title>Time-series analyses of Monterey Bay coastal microbial picoplankton using a 'genome proxy' microarray.</title>
        <authorList>
            <person name="Rich V.I."/>
            <person name="Pham V.D."/>
            <person name="Eppley J."/>
            <person name="Shi Y."/>
            <person name="DeLong E.F."/>
        </authorList>
    </citation>
    <scope>NUCLEOTIDE SEQUENCE</scope>
</reference>
<keyword evidence="1 6" id="KW-0732">Signal</keyword>
<evidence type="ECO:0000256" key="3">
    <source>
        <dbReference type="ARBA" id="ARBA00023139"/>
    </source>
</evidence>
<feature type="signal peptide" evidence="7">
    <location>
        <begin position="1"/>
        <end position="22"/>
    </location>
</feature>
<comment type="similarity">
    <text evidence="6">Belongs to the BamD family.</text>
</comment>
<dbReference type="SUPFAM" id="SSF48452">
    <property type="entry name" value="TPR-like"/>
    <property type="match status" value="1"/>
</dbReference>
<proteinExistence type="inferred from homology"/>
<dbReference type="AlphaFoldDB" id="E0Y022"/>
<evidence type="ECO:0000256" key="4">
    <source>
        <dbReference type="ARBA" id="ARBA00023237"/>
    </source>
</evidence>
<dbReference type="InterPro" id="IPR017689">
    <property type="entry name" value="BamD"/>
</dbReference>
<keyword evidence="2 6" id="KW-0472">Membrane</keyword>